<protein>
    <submittedName>
        <fullName evidence="1">Uncharacterized protein</fullName>
    </submittedName>
</protein>
<proteinExistence type="predicted"/>
<dbReference type="AlphaFoldDB" id="A0A382RRK1"/>
<organism evidence="1">
    <name type="scientific">marine metagenome</name>
    <dbReference type="NCBI Taxonomy" id="408172"/>
    <lineage>
        <taxon>unclassified sequences</taxon>
        <taxon>metagenomes</taxon>
        <taxon>ecological metagenomes</taxon>
    </lineage>
</organism>
<feature type="non-terminal residue" evidence="1">
    <location>
        <position position="318"/>
    </location>
</feature>
<gene>
    <name evidence="1" type="ORF">METZ01_LOCUS353167</name>
</gene>
<evidence type="ECO:0000313" key="1">
    <source>
        <dbReference type="EMBL" id="SVD00313.1"/>
    </source>
</evidence>
<feature type="non-terminal residue" evidence="1">
    <location>
        <position position="1"/>
    </location>
</feature>
<name>A0A382RRK1_9ZZZZ</name>
<sequence>AVLEVDKDQMNVFEMPLSSLVEGVVEIYVDAASGMTDLAGNAPRAHDADPTTNNSFTFTYDVTGPQVSIASQITPLDNEVTPEIQLNITDNVAVDNPNWVYIGATATIDDVAEEVFISFDVDGDAPYTSAAIGNVCINHPLIDDQTDCEEAGFTWGEGTHFKFTPANGTAVTLFLASDVSGAGLPDGIYNDPAGDYNDLTFRFFDRAMNEMDSDGDTEGIQPLKTEQFEIDTEAPGIAAWTVTGVTSETVIEPNGYYNGNNGDAEHVQIEIVWDDDIEDETFELDDFIDGFSGNVIGATAYDLVRVTASQYRLLLSGL</sequence>
<dbReference type="EMBL" id="UINC01123678">
    <property type="protein sequence ID" value="SVD00313.1"/>
    <property type="molecule type" value="Genomic_DNA"/>
</dbReference>
<reference evidence="1" key="1">
    <citation type="submission" date="2018-05" db="EMBL/GenBank/DDBJ databases">
        <authorList>
            <person name="Lanie J.A."/>
            <person name="Ng W.-L."/>
            <person name="Kazmierczak K.M."/>
            <person name="Andrzejewski T.M."/>
            <person name="Davidsen T.M."/>
            <person name="Wayne K.J."/>
            <person name="Tettelin H."/>
            <person name="Glass J.I."/>
            <person name="Rusch D."/>
            <person name="Podicherti R."/>
            <person name="Tsui H.-C.T."/>
            <person name="Winkler M.E."/>
        </authorList>
    </citation>
    <scope>NUCLEOTIDE SEQUENCE</scope>
</reference>
<accession>A0A382RRK1</accession>